<dbReference type="GO" id="GO:0000287">
    <property type="term" value="F:magnesium ion binding"/>
    <property type="evidence" value="ECO:0007669"/>
    <property type="project" value="UniProtKB-UniRule"/>
</dbReference>
<dbReference type="GO" id="GO:0004749">
    <property type="term" value="F:ribose phosphate diphosphokinase activity"/>
    <property type="evidence" value="ECO:0007669"/>
    <property type="project" value="UniProtKB-UniRule"/>
</dbReference>
<keyword evidence="15" id="KW-1185">Reference proteome</keyword>
<dbReference type="GO" id="GO:0002189">
    <property type="term" value="C:ribose phosphate diphosphokinase complex"/>
    <property type="evidence" value="ECO:0007669"/>
    <property type="project" value="TreeGrafter"/>
</dbReference>
<comment type="subunit">
    <text evidence="12">Homohexamer.</text>
</comment>
<evidence type="ECO:0000256" key="3">
    <source>
        <dbReference type="ARBA" id="ARBA00022723"/>
    </source>
</evidence>
<dbReference type="GO" id="GO:0006015">
    <property type="term" value="P:5-phosphoribose 1-diphosphate biosynthetic process"/>
    <property type="evidence" value="ECO:0007669"/>
    <property type="project" value="UniProtKB-UniRule"/>
</dbReference>
<comment type="cofactor">
    <cofactor evidence="12">
        <name>Mg(2+)</name>
        <dbReference type="ChEBI" id="CHEBI:18420"/>
    </cofactor>
    <text evidence="12">Binds 2 Mg(2+) ions per subunit.</text>
</comment>
<sequence length="313" mass="33860">MFNKLKVFTGNSNPHLVEEICHYLHLPLSQAVVRRFSDGEVFVEVGENVRGSDVFVVQSTSPPVNDHLMELLIMLDAFRRSSARRITAVVPYYGYARQDRKVAPRVPITAKLVADLITTAGAGRVLCMDLHAGQIGGFFNIPVDHLYSAPIMLEYLRKHLTGEAVIVSPDAGGVERARAIAKRLQAGLAIIDKRREAANVAEAMNIIGDVKGKLAVILDDMIDTAGTLSEAARALTEHGAREVWACAAHPVLSGPALGRLAESPLTRVVVTNTIPLAEEAAANPKIHSLSVAQLLGEAVRRIHMEDSVSSLFV</sequence>
<evidence type="ECO:0000313" key="15">
    <source>
        <dbReference type="Proteomes" id="UP001366166"/>
    </source>
</evidence>
<evidence type="ECO:0000256" key="9">
    <source>
        <dbReference type="ARBA" id="ARBA00049535"/>
    </source>
</evidence>
<organism evidence="14 15">
    <name type="scientific">Desulfoferula mesophila</name>
    <dbReference type="NCBI Taxonomy" id="3058419"/>
    <lineage>
        <taxon>Bacteria</taxon>
        <taxon>Pseudomonadati</taxon>
        <taxon>Thermodesulfobacteriota</taxon>
        <taxon>Desulfarculia</taxon>
        <taxon>Desulfarculales</taxon>
        <taxon>Desulfarculaceae</taxon>
        <taxon>Desulfoferula</taxon>
    </lineage>
</organism>
<feature type="binding site" evidence="12">
    <location>
        <position position="131"/>
    </location>
    <ligand>
        <name>Mg(2+)</name>
        <dbReference type="ChEBI" id="CHEBI:18420"/>
    </ligand>
</feature>
<evidence type="ECO:0000256" key="11">
    <source>
        <dbReference type="ARBA" id="ARBA00061444"/>
    </source>
</evidence>
<dbReference type="InterPro" id="IPR029099">
    <property type="entry name" value="Pribosyltran_N"/>
</dbReference>
<dbReference type="InterPro" id="IPR000836">
    <property type="entry name" value="PRTase_dom"/>
</dbReference>
<dbReference type="EC" id="2.7.6.1" evidence="12"/>
<accession>A0AAU9F283</accession>
<protein>
    <recommendedName>
        <fullName evidence="12">Ribose-phosphate pyrophosphokinase</fullName>
        <shortName evidence="12">RPPK</shortName>
        <ecNumber evidence="12">2.7.6.1</ecNumber>
    </recommendedName>
    <alternativeName>
        <fullName evidence="12">5-phospho-D-ribosyl alpha-1-diphosphate synthase</fullName>
    </alternativeName>
    <alternativeName>
        <fullName evidence="12">Phosphoribosyl diphosphate synthase</fullName>
    </alternativeName>
    <alternativeName>
        <fullName evidence="12">Phosphoribosyl pyrophosphate synthase</fullName>
        <shortName evidence="12">P-Rib-PP synthase</shortName>
        <shortName evidence="12">PRPP synthase</shortName>
        <shortName evidence="12">PRPPase</shortName>
    </alternativeName>
</protein>
<dbReference type="Pfam" id="PF13793">
    <property type="entry name" value="Pribosyltran_N"/>
    <property type="match status" value="1"/>
</dbReference>
<dbReference type="GO" id="GO:0005737">
    <property type="term" value="C:cytoplasm"/>
    <property type="evidence" value="ECO:0007669"/>
    <property type="project" value="UniProtKB-SubCell"/>
</dbReference>
<comment type="pathway">
    <text evidence="1 12">Metabolic intermediate biosynthesis; 5-phospho-alpha-D-ribose 1-diphosphate biosynthesis; 5-phospho-alpha-D-ribose 1-diphosphate from D-ribose 5-phosphate (route I): step 1/1.</text>
</comment>
<feature type="binding site" evidence="12">
    <location>
        <position position="170"/>
    </location>
    <ligand>
        <name>Mg(2+)</name>
        <dbReference type="ChEBI" id="CHEBI:18420"/>
    </ligand>
</feature>
<evidence type="ECO:0000256" key="8">
    <source>
        <dbReference type="ARBA" id="ARBA00022842"/>
    </source>
</evidence>
<comment type="similarity">
    <text evidence="11 12">Belongs to the ribose-phosphate pyrophosphokinase family. Class I subfamily.</text>
</comment>
<dbReference type="HAMAP" id="MF_00583_B">
    <property type="entry name" value="RibP_PPkinase_B"/>
    <property type="match status" value="1"/>
</dbReference>
<evidence type="ECO:0000256" key="12">
    <source>
        <dbReference type="HAMAP-Rule" id="MF_00583"/>
    </source>
</evidence>
<feature type="domain" description="Ribose-phosphate pyrophosphokinase N-terminal" evidence="13">
    <location>
        <begin position="5"/>
        <end position="121"/>
    </location>
</feature>
<evidence type="ECO:0000256" key="7">
    <source>
        <dbReference type="ARBA" id="ARBA00022840"/>
    </source>
</evidence>
<dbReference type="PANTHER" id="PTHR10210:SF41">
    <property type="entry name" value="RIBOSE-PHOSPHATE PYROPHOSPHOKINASE 1, CHLOROPLASTIC"/>
    <property type="match status" value="1"/>
</dbReference>
<keyword evidence="6 12" id="KW-0418">Kinase</keyword>
<dbReference type="NCBIfam" id="TIGR01251">
    <property type="entry name" value="ribP_PPkin"/>
    <property type="match status" value="1"/>
</dbReference>
<evidence type="ECO:0000256" key="4">
    <source>
        <dbReference type="ARBA" id="ARBA00022727"/>
    </source>
</evidence>
<comment type="subcellular location">
    <subcellularLocation>
        <location evidence="12">Cytoplasm</location>
    </subcellularLocation>
</comment>
<keyword evidence="2 12" id="KW-0808">Transferase</keyword>
<evidence type="ECO:0000313" key="14">
    <source>
        <dbReference type="EMBL" id="BEQ16423.1"/>
    </source>
</evidence>
<evidence type="ECO:0000256" key="1">
    <source>
        <dbReference type="ARBA" id="ARBA00004996"/>
    </source>
</evidence>
<dbReference type="Pfam" id="PF14572">
    <property type="entry name" value="Pribosyl_synth"/>
    <property type="match status" value="1"/>
</dbReference>
<feature type="binding site" evidence="12">
    <location>
        <position position="195"/>
    </location>
    <ligand>
        <name>D-ribose 5-phosphate</name>
        <dbReference type="ChEBI" id="CHEBI:78346"/>
    </ligand>
</feature>
<keyword evidence="4 12" id="KW-0545">Nucleotide biosynthesis</keyword>
<dbReference type="CDD" id="cd06223">
    <property type="entry name" value="PRTases_typeI"/>
    <property type="match status" value="1"/>
</dbReference>
<keyword evidence="12" id="KW-0963">Cytoplasm</keyword>
<dbReference type="PANTHER" id="PTHR10210">
    <property type="entry name" value="RIBOSE-PHOSPHATE DIPHOSPHOKINASE FAMILY MEMBER"/>
    <property type="match status" value="1"/>
</dbReference>
<proteinExistence type="inferred from homology"/>
<dbReference type="GO" id="GO:0016301">
    <property type="term" value="F:kinase activity"/>
    <property type="evidence" value="ECO:0007669"/>
    <property type="project" value="UniProtKB-KW"/>
</dbReference>
<feature type="binding site" evidence="12">
    <location>
        <position position="219"/>
    </location>
    <ligand>
        <name>D-ribose 5-phosphate</name>
        <dbReference type="ChEBI" id="CHEBI:78346"/>
    </ligand>
</feature>
<evidence type="ECO:0000256" key="2">
    <source>
        <dbReference type="ARBA" id="ARBA00022679"/>
    </source>
</evidence>
<evidence type="ECO:0000256" key="10">
    <source>
        <dbReference type="ARBA" id="ARBA00054914"/>
    </source>
</evidence>
<dbReference type="InterPro" id="IPR005946">
    <property type="entry name" value="Rib-P_diPkinase"/>
</dbReference>
<keyword evidence="3 12" id="KW-0479">Metal-binding</keyword>
<dbReference type="GO" id="GO:0005524">
    <property type="term" value="F:ATP binding"/>
    <property type="evidence" value="ECO:0007669"/>
    <property type="project" value="UniProtKB-KW"/>
</dbReference>
<dbReference type="Proteomes" id="UP001366166">
    <property type="component" value="Chromosome"/>
</dbReference>
<comment type="function">
    <text evidence="10 12">Involved in the biosynthesis of the central metabolite phospho-alpha-D-ribosyl-1-pyrophosphate (PRPP) via the transfer of pyrophosphoryl group from ATP to 1-hydroxyl of ribose-5-phosphate (Rib-5-P).</text>
</comment>
<comment type="catalytic activity">
    <reaction evidence="9 12">
        <text>D-ribose 5-phosphate + ATP = 5-phospho-alpha-D-ribose 1-diphosphate + AMP + H(+)</text>
        <dbReference type="Rhea" id="RHEA:15609"/>
        <dbReference type="ChEBI" id="CHEBI:15378"/>
        <dbReference type="ChEBI" id="CHEBI:30616"/>
        <dbReference type="ChEBI" id="CHEBI:58017"/>
        <dbReference type="ChEBI" id="CHEBI:78346"/>
        <dbReference type="ChEBI" id="CHEBI:456215"/>
        <dbReference type="EC" id="2.7.6.1"/>
    </reaction>
</comment>
<evidence type="ECO:0000256" key="5">
    <source>
        <dbReference type="ARBA" id="ARBA00022741"/>
    </source>
</evidence>
<dbReference type="FunFam" id="3.40.50.2020:FF:000001">
    <property type="entry name" value="Ribose-phosphate pyrophosphokinase"/>
    <property type="match status" value="1"/>
</dbReference>
<dbReference type="AlphaFoldDB" id="A0AAU9F283"/>
<dbReference type="EMBL" id="AP028679">
    <property type="protein sequence ID" value="BEQ16423.1"/>
    <property type="molecule type" value="Genomic_DNA"/>
</dbReference>
<dbReference type="SMART" id="SM01400">
    <property type="entry name" value="Pribosyltran_N"/>
    <property type="match status" value="1"/>
</dbReference>
<dbReference type="GO" id="GO:0006164">
    <property type="term" value="P:purine nucleotide biosynthetic process"/>
    <property type="evidence" value="ECO:0007669"/>
    <property type="project" value="TreeGrafter"/>
</dbReference>
<gene>
    <name evidence="14" type="primary">prsA</name>
    <name evidence="12" type="synonym">prs</name>
    <name evidence="14" type="ORF">FAK_34890</name>
</gene>
<evidence type="ECO:0000256" key="6">
    <source>
        <dbReference type="ARBA" id="ARBA00022777"/>
    </source>
</evidence>
<feature type="active site" evidence="12">
    <location>
        <position position="193"/>
    </location>
</feature>
<dbReference type="RefSeq" id="WP_338602220.1">
    <property type="nucleotide sequence ID" value="NZ_AP028679.1"/>
</dbReference>
<reference evidence="15" key="1">
    <citation type="journal article" date="2023" name="Arch. Microbiol.">
        <title>Desulfoferula mesophilus gen. nov. sp. nov., a mesophilic sulfate-reducing bacterium isolated from a brackish lake sediment.</title>
        <authorList>
            <person name="Watanabe T."/>
            <person name="Yabe T."/>
            <person name="Tsuji J.M."/>
            <person name="Fukui M."/>
        </authorList>
    </citation>
    <scope>NUCLEOTIDE SEQUENCE [LARGE SCALE GENOMIC DNA]</scope>
    <source>
        <strain evidence="15">12FAK</strain>
    </source>
</reference>
<keyword evidence="8 12" id="KW-0460">Magnesium</keyword>
<evidence type="ECO:0000259" key="13">
    <source>
        <dbReference type="Pfam" id="PF13793"/>
    </source>
</evidence>
<feature type="binding site" evidence="12">
    <location>
        <begin position="97"/>
        <end position="98"/>
    </location>
    <ligand>
        <name>ATP</name>
        <dbReference type="ChEBI" id="CHEBI:30616"/>
    </ligand>
</feature>
<dbReference type="InterPro" id="IPR037515">
    <property type="entry name" value="Rib-P_diPkinase_bac"/>
</dbReference>
<dbReference type="SUPFAM" id="SSF53271">
    <property type="entry name" value="PRTase-like"/>
    <property type="match status" value="1"/>
</dbReference>
<keyword evidence="7 12" id="KW-0067">ATP-binding</keyword>
<dbReference type="NCBIfam" id="NF002320">
    <property type="entry name" value="PRK01259.1"/>
    <property type="match status" value="1"/>
</dbReference>
<dbReference type="Gene3D" id="3.40.50.2020">
    <property type="match status" value="2"/>
</dbReference>
<feature type="binding site" evidence="12">
    <location>
        <begin position="223"/>
        <end position="227"/>
    </location>
    <ligand>
        <name>D-ribose 5-phosphate</name>
        <dbReference type="ChEBI" id="CHEBI:78346"/>
    </ligand>
</feature>
<keyword evidence="5 12" id="KW-0547">Nucleotide-binding</keyword>
<name>A0AAU9F283_9BACT</name>
<dbReference type="InterPro" id="IPR029057">
    <property type="entry name" value="PRTase-like"/>
</dbReference>
<dbReference type="KEGG" id="dmp:FAK_34890"/>
<feature type="binding site" evidence="12">
    <location>
        <begin position="38"/>
        <end position="40"/>
    </location>
    <ligand>
        <name>ATP</name>
        <dbReference type="ChEBI" id="CHEBI:30616"/>
    </ligand>
</feature>